<comment type="similarity">
    <text evidence="2 9">Belongs to the DXR family.</text>
</comment>
<evidence type="ECO:0000259" key="12">
    <source>
        <dbReference type="Pfam" id="PF13288"/>
    </source>
</evidence>
<feature type="binding site" evidence="9">
    <location>
        <position position="154"/>
    </location>
    <ligand>
        <name>Mn(2+)</name>
        <dbReference type="ChEBI" id="CHEBI:29035"/>
    </ligand>
</feature>
<feature type="binding site" evidence="9">
    <location>
        <position position="17"/>
    </location>
    <ligand>
        <name>NADPH</name>
        <dbReference type="ChEBI" id="CHEBI:57783"/>
    </ligand>
</feature>
<dbReference type="Gene3D" id="3.40.50.720">
    <property type="entry name" value="NAD(P)-binding Rossmann-like Domain"/>
    <property type="match status" value="1"/>
</dbReference>
<evidence type="ECO:0000259" key="10">
    <source>
        <dbReference type="Pfam" id="PF02670"/>
    </source>
</evidence>
<dbReference type="GO" id="GO:0070402">
    <property type="term" value="F:NADPH binding"/>
    <property type="evidence" value="ECO:0007669"/>
    <property type="project" value="InterPro"/>
</dbReference>
<evidence type="ECO:0000256" key="4">
    <source>
        <dbReference type="ARBA" id="ARBA00022857"/>
    </source>
</evidence>
<dbReference type="Pfam" id="PF13288">
    <property type="entry name" value="DXPR_C"/>
    <property type="match status" value="1"/>
</dbReference>
<comment type="pathway">
    <text evidence="1 9">Isoprenoid biosynthesis; isopentenyl diphosphate biosynthesis via DXP pathway; isopentenyl diphosphate from 1-deoxy-D-xylulose 5-phosphate: step 1/6.</text>
</comment>
<keyword evidence="13" id="KW-0413">Isomerase</keyword>
<sequence>MTRSNLQISILGSTGSVGASTLAVIDENPSYKVFALTAHRNAKLLFEQCEKYRPEFAVLSIAAAPEFNKLLSESNLDTKLLLGESGLIEVASNPHVDIVMAAIVGAAGLESTLAAASNGKRLLLANKESLVMTGDLLKQAARESGAEILPIDSEHNAIFQCLPQTKSSVHTGSRTGIDKVVLTASGGPFLHTPIEQLESVTPEQACLHPKWSMGRKISVDSATMMNKGLEFIEACYLFDLEPSQVDVLIHPQSIVHSMVHYKDGSVLAQMANPDMRVPIAYGLAWPERIESGAAKLDLTAEEPLQFSKPDLSRFPCLRLGIEAASERGTAPAVLNAANEVAVEAFLGGEIGFAEIHLVIEAVRSQIPCEPAPSLAIIQDLDRQARRLSKELILKDFCHGASA</sequence>
<feature type="binding site" evidence="9">
    <location>
        <position position="154"/>
    </location>
    <ligand>
        <name>1-deoxy-D-xylulose 5-phosphate</name>
        <dbReference type="ChEBI" id="CHEBI:57792"/>
    </ligand>
</feature>
<dbReference type="Proteomes" id="UP000218767">
    <property type="component" value="Unassembled WGS sequence"/>
</dbReference>
<dbReference type="AlphaFoldDB" id="A0A2A4XDI5"/>
<gene>
    <name evidence="9" type="primary">dxr</name>
    <name evidence="13" type="ORF">COB20_03705</name>
</gene>
<evidence type="ECO:0000256" key="3">
    <source>
        <dbReference type="ARBA" id="ARBA00022723"/>
    </source>
</evidence>
<dbReference type="EC" id="1.1.1.267" evidence="9"/>
<feature type="binding site" evidence="9">
    <location>
        <position position="208"/>
    </location>
    <ligand>
        <name>1-deoxy-D-xylulose 5-phosphate</name>
        <dbReference type="ChEBI" id="CHEBI:57792"/>
    </ligand>
</feature>
<evidence type="ECO:0000313" key="13">
    <source>
        <dbReference type="EMBL" id="PCI80107.1"/>
    </source>
</evidence>
<keyword evidence="6 9" id="KW-0464">Manganese</keyword>
<dbReference type="InterPro" id="IPR026877">
    <property type="entry name" value="DXPR_C"/>
</dbReference>
<keyword evidence="7 9" id="KW-0414">Isoprene biosynthesis</keyword>
<keyword evidence="4 9" id="KW-0521">NADP</keyword>
<evidence type="ECO:0000256" key="5">
    <source>
        <dbReference type="ARBA" id="ARBA00023002"/>
    </source>
</evidence>
<dbReference type="GO" id="GO:0030604">
    <property type="term" value="F:1-deoxy-D-xylulose-5-phosphate reductoisomerase activity"/>
    <property type="evidence" value="ECO:0007669"/>
    <property type="project" value="UniProtKB-UniRule"/>
</dbReference>
<evidence type="ECO:0000256" key="2">
    <source>
        <dbReference type="ARBA" id="ARBA00006825"/>
    </source>
</evidence>
<dbReference type="GO" id="GO:0051484">
    <property type="term" value="P:isopentenyl diphosphate biosynthetic process, methylerythritol 4-phosphate pathway involved in terpenoid biosynthetic process"/>
    <property type="evidence" value="ECO:0007669"/>
    <property type="project" value="TreeGrafter"/>
</dbReference>
<evidence type="ECO:0000256" key="7">
    <source>
        <dbReference type="ARBA" id="ARBA00023229"/>
    </source>
</evidence>
<feature type="domain" description="DXP reductoisomerase C-terminal" evidence="12">
    <location>
        <begin position="270"/>
        <end position="386"/>
    </location>
</feature>
<comment type="caution">
    <text evidence="9">Lacks conserved residue(s) required for the propagation of feature annotation.</text>
</comment>
<dbReference type="NCBIfam" id="NF003938">
    <property type="entry name" value="PRK05447.1-1"/>
    <property type="match status" value="1"/>
</dbReference>
<feature type="binding site" evidence="9">
    <location>
        <position position="230"/>
    </location>
    <ligand>
        <name>Mn(2+)</name>
        <dbReference type="ChEBI" id="CHEBI:29035"/>
    </ligand>
</feature>
<keyword evidence="5 9" id="KW-0560">Oxidoreductase</keyword>
<evidence type="ECO:0000256" key="6">
    <source>
        <dbReference type="ARBA" id="ARBA00023211"/>
    </source>
</evidence>
<dbReference type="PIRSF" id="PIRSF006205">
    <property type="entry name" value="Dxp_reductismrs"/>
    <property type="match status" value="1"/>
</dbReference>
<feature type="binding site" evidence="9">
    <location>
        <position position="153"/>
    </location>
    <ligand>
        <name>1-deoxy-D-xylulose 5-phosphate</name>
        <dbReference type="ChEBI" id="CHEBI:57792"/>
    </ligand>
</feature>
<feature type="binding site" evidence="9">
    <location>
        <position position="152"/>
    </location>
    <ligand>
        <name>Mn(2+)</name>
        <dbReference type="ChEBI" id="CHEBI:29035"/>
    </ligand>
</feature>
<dbReference type="Gene3D" id="1.10.1740.10">
    <property type="match status" value="1"/>
</dbReference>
<feature type="binding site" evidence="9">
    <location>
        <position position="185"/>
    </location>
    <ligand>
        <name>1-deoxy-D-xylulose 5-phosphate</name>
        <dbReference type="ChEBI" id="CHEBI:57792"/>
    </ligand>
</feature>
<evidence type="ECO:0000259" key="11">
    <source>
        <dbReference type="Pfam" id="PF08436"/>
    </source>
</evidence>
<feature type="binding site" evidence="9">
    <location>
        <position position="226"/>
    </location>
    <ligand>
        <name>1-deoxy-D-xylulose 5-phosphate</name>
        <dbReference type="ChEBI" id="CHEBI:57792"/>
    </ligand>
</feature>
<organism evidence="13 14">
    <name type="scientific">SAR86 cluster bacterium</name>
    <dbReference type="NCBI Taxonomy" id="2030880"/>
    <lineage>
        <taxon>Bacteria</taxon>
        <taxon>Pseudomonadati</taxon>
        <taxon>Pseudomonadota</taxon>
        <taxon>Gammaproteobacteria</taxon>
        <taxon>SAR86 cluster</taxon>
    </lineage>
</organism>
<dbReference type="PANTHER" id="PTHR30525:SF0">
    <property type="entry name" value="1-DEOXY-D-XYLULOSE 5-PHOSPHATE REDUCTOISOMERASE, CHLOROPLASTIC"/>
    <property type="match status" value="1"/>
</dbReference>
<feature type="binding site" evidence="9">
    <location>
        <position position="14"/>
    </location>
    <ligand>
        <name>NADPH</name>
        <dbReference type="ChEBI" id="CHEBI:57783"/>
    </ligand>
</feature>
<dbReference type="GO" id="GO:0016853">
    <property type="term" value="F:isomerase activity"/>
    <property type="evidence" value="ECO:0007669"/>
    <property type="project" value="UniProtKB-KW"/>
</dbReference>
<comment type="caution">
    <text evidence="13">The sequence shown here is derived from an EMBL/GenBank/DDBJ whole genome shotgun (WGS) entry which is preliminary data.</text>
</comment>
<name>A0A2A4XDI5_9GAMM</name>
<feature type="binding site" evidence="9">
    <location>
        <position position="15"/>
    </location>
    <ligand>
        <name>NADPH</name>
        <dbReference type="ChEBI" id="CHEBI:57783"/>
    </ligand>
</feature>
<dbReference type="NCBIfam" id="TIGR00243">
    <property type="entry name" value="Dxr"/>
    <property type="match status" value="1"/>
</dbReference>
<feature type="binding site" evidence="9">
    <location>
        <position position="126"/>
    </location>
    <ligand>
        <name>NADPH</name>
        <dbReference type="ChEBI" id="CHEBI:57783"/>
    </ligand>
</feature>
<feature type="binding site" evidence="9">
    <location>
        <position position="128"/>
    </location>
    <ligand>
        <name>NADPH</name>
        <dbReference type="ChEBI" id="CHEBI:57783"/>
    </ligand>
</feature>
<feature type="domain" description="1-deoxy-D-xylulose 5-phosphate reductoisomerase C-terminal" evidence="11">
    <location>
        <begin position="148"/>
        <end position="238"/>
    </location>
</feature>
<feature type="binding site" evidence="9">
    <location>
        <position position="127"/>
    </location>
    <ligand>
        <name>1-deoxy-D-xylulose 5-phosphate</name>
        <dbReference type="ChEBI" id="CHEBI:57792"/>
    </ligand>
</feature>
<dbReference type="Pfam" id="PF02670">
    <property type="entry name" value="DXP_reductoisom"/>
    <property type="match status" value="1"/>
</dbReference>
<dbReference type="SUPFAM" id="SSF55347">
    <property type="entry name" value="Glyceraldehyde-3-phosphate dehydrogenase-like, C-terminal domain"/>
    <property type="match status" value="1"/>
</dbReference>
<comment type="catalytic activity">
    <reaction evidence="8">
        <text>2-C-methyl-D-erythritol 4-phosphate + NADP(+) = 1-deoxy-D-xylulose 5-phosphate + NADPH + H(+)</text>
        <dbReference type="Rhea" id="RHEA:13717"/>
        <dbReference type="ChEBI" id="CHEBI:15378"/>
        <dbReference type="ChEBI" id="CHEBI:57783"/>
        <dbReference type="ChEBI" id="CHEBI:57792"/>
        <dbReference type="ChEBI" id="CHEBI:58262"/>
        <dbReference type="ChEBI" id="CHEBI:58349"/>
        <dbReference type="EC" id="1.1.1.267"/>
    </reaction>
    <physiologicalReaction direction="right-to-left" evidence="8">
        <dbReference type="Rhea" id="RHEA:13719"/>
    </physiologicalReaction>
</comment>
<evidence type="ECO:0000256" key="8">
    <source>
        <dbReference type="ARBA" id="ARBA00048543"/>
    </source>
</evidence>
<dbReference type="SUPFAM" id="SSF51735">
    <property type="entry name" value="NAD(P)-binding Rossmann-fold domains"/>
    <property type="match status" value="1"/>
</dbReference>
<dbReference type="FunFam" id="3.40.50.720:FF:000045">
    <property type="entry name" value="1-deoxy-D-xylulose 5-phosphate reductoisomerase"/>
    <property type="match status" value="1"/>
</dbReference>
<feature type="binding site" evidence="9">
    <location>
        <position position="230"/>
    </location>
    <ligand>
        <name>1-deoxy-D-xylulose 5-phosphate</name>
        <dbReference type="ChEBI" id="CHEBI:57792"/>
    </ligand>
</feature>
<feature type="binding site" evidence="9">
    <location>
        <position position="214"/>
    </location>
    <ligand>
        <name>NADPH</name>
        <dbReference type="ChEBI" id="CHEBI:57783"/>
    </ligand>
</feature>
<dbReference type="GO" id="GO:0030145">
    <property type="term" value="F:manganese ion binding"/>
    <property type="evidence" value="ECO:0007669"/>
    <property type="project" value="TreeGrafter"/>
</dbReference>
<feature type="domain" description="1-deoxy-D-xylulose 5-phosphate reductoisomerase N-terminal" evidence="10">
    <location>
        <begin position="8"/>
        <end position="134"/>
    </location>
</feature>
<dbReference type="NCBIfam" id="NF009114">
    <property type="entry name" value="PRK12464.1"/>
    <property type="match status" value="1"/>
</dbReference>
<evidence type="ECO:0000256" key="1">
    <source>
        <dbReference type="ARBA" id="ARBA00005094"/>
    </source>
</evidence>
<feature type="binding site" evidence="9">
    <location>
        <position position="41"/>
    </location>
    <ligand>
        <name>NADPH</name>
        <dbReference type="ChEBI" id="CHEBI:57783"/>
    </ligand>
</feature>
<keyword evidence="3 9" id="KW-0479">Metal-binding</keyword>
<dbReference type="SUPFAM" id="SSF69055">
    <property type="entry name" value="1-deoxy-D-xylulose-5-phosphate reductoisomerase, C-terminal domain"/>
    <property type="match status" value="1"/>
</dbReference>
<dbReference type="HAMAP" id="MF_00183">
    <property type="entry name" value="DXP_reductoisom"/>
    <property type="match status" value="1"/>
</dbReference>
<dbReference type="InterPro" id="IPR013512">
    <property type="entry name" value="DXP_reductoisomerase_N"/>
</dbReference>
<evidence type="ECO:0000256" key="9">
    <source>
        <dbReference type="HAMAP-Rule" id="MF_00183"/>
    </source>
</evidence>
<reference evidence="14" key="1">
    <citation type="submission" date="2017-08" db="EMBL/GenBank/DDBJ databases">
        <title>A dynamic microbial community with high functional redundancy inhabits the cold, oxic subseafloor aquifer.</title>
        <authorList>
            <person name="Tully B.J."/>
            <person name="Wheat C.G."/>
            <person name="Glazer B.T."/>
            <person name="Huber J.A."/>
        </authorList>
    </citation>
    <scope>NUCLEOTIDE SEQUENCE [LARGE SCALE GENOMIC DNA]</scope>
</reference>
<dbReference type="InterPro" id="IPR036169">
    <property type="entry name" value="DXPR_C_sf"/>
</dbReference>
<protein>
    <recommendedName>
        <fullName evidence="9">1-deoxy-D-xylulose 5-phosphate reductoisomerase</fullName>
        <shortName evidence="9">DXP reductoisomerase</shortName>
        <ecNumber evidence="9">1.1.1.267</ecNumber>
    </recommendedName>
    <alternativeName>
        <fullName evidence="9">1-deoxyxylulose-5-phosphate reductoisomerase</fullName>
    </alternativeName>
    <alternativeName>
        <fullName evidence="9">2-C-methyl-D-erythritol 4-phosphate synthase</fullName>
    </alternativeName>
</protein>
<comment type="cofactor">
    <cofactor evidence="9">
        <name>Mg(2+)</name>
        <dbReference type="ChEBI" id="CHEBI:18420"/>
    </cofactor>
    <cofactor evidence="9">
        <name>Mn(2+)</name>
        <dbReference type="ChEBI" id="CHEBI:29035"/>
    </cofactor>
</comment>
<keyword evidence="9" id="KW-0460">Magnesium</keyword>
<proteinExistence type="inferred from homology"/>
<dbReference type="InterPro" id="IPR036291">
    <property type="entry name" value="NAD(P)-bd_dom_sf"/>
</dbReference>
<dbReference type="PANTHER" id="PTHR30525">
    <property type="entry name" value="1-DEOXY-D-XYLULOSE 5-PHOSPHATE REDUCTOISOMERASE"/>
    <property type="match status" value="1"/>
</dbReference>
<dbReference type="UniPathway" id="UPA00056">
    <property type="reaction ID" value="UER00092"/>
</dbReference>
<feature type="binding site" evidence="9">
    <location>
        <position position="221"/>
    </location>
    <ligand>
        <name>1-deoxy-D-xylulose 5-phosphate</name>
        <dbReference type="ChEBI" id="CHEBI:57792"/>
    </ligand>
</feature>
<dbReference type="Pfam" id="PF08436">
    <property type="entry name" value="DXP_redisom_C"/>
    <property type="match status" value="1"/>
</dbReference>
<evidence type="ECO:0000313" key="14">
    <source>
        <dbReference type="Proteomes" id="UP000218767"/>
    </source>
</evidence>
<accession>A0A2A4XDI5</accession>
<comment type="function">
    <text evidence="9">Catalyzes the NADPH-dependent rearrangement and reduction of 1-deoxy-D-xylulose-5-phosphate (DXP) to 2-C-methyl-D-erythritol 4-phosphate (MEP).</text>
</comment>
<feature type="binding site" evidence="9">
    <location>
        <position position="16"/>
    </location>
    <ligand>
        <name>NADPH</name>
        <dbReference type="ChEBI" id="CHEBI:57783"/>
    </ligand>
</feature>
<dbReference type="EMBL" id="NVUL01000012">
    <property type="protein sequence ID" value="PCI80107.1"/>
    <property type="molecule type" value="Genomic_DNA"/>
</dbReference>
<feature type="binding site" evidence="9">
    <location>
        <position position="227"/>
    </location>
    <ligand>
        <name>1-deoxy-D-xylulose 5-phosphate</name>
        <dbReference type="ChEBI" id="CHEBI:57792"/>
    </ligand>
</feature>
<dbReference type="InterPro" id="IPR013644">
    <property type="entry name" value="DXP_reductoisomerase_C"/>
</dbReference>
<feature type="binding site" evidence="9">
    <location>
        <position position="40"/>
    </location>
    <ligand>
        <name>NADPH</name>
        <dbReference type="ChEBI" id="CHEBI:57783"/>
    </ligand>
</feature>
<dbReference type="InterPro" id="IPR003821">
    <property type="entry name" value="DXP_reductoisomerase"/>
</dbReference>